<accession>A0A1V8RP20</accession>
<dbReference type="OrthoDB" id="9812071at2"/>
<dbReference type="InterPro" id="IPR036596">
    <property type="entry name" value="Cyt-C_aa3_sf"/>
</dbReference>
<feature type="domain" description="Cytochrome c oxidase subunit IV bacterial aa3 type" evidence="2">
    <location>
        <begin position="7"/>
        <end position="50"/>
    </location>
</feature>
<dbReference type="InterPro" id="IPR012422">
    <property type="entry name" value="Cyt_c_oxidase_su4_bac-aa3"/>
</dbReference>
<keyword evidence="1" id="KW-1133">Transmembrane helix</keyword>
<organism evidence="3 4">
    <name type="scientific">Manganibacter manganicus</name>
    <dbReference type="NCBI Taxonomy" id="1873176"/>
    <lineage>
        <taxon>Bacteria</taxon>
        <taxon>Pseudomonadati</taxon>
        <taxon>Pseudomonadota</taxon>
        <taxon>Alphaproteobacteria</taxon>
        <taxon>Hyphomicrobiales</taxon>
        <taxon>Phyllobacteriaceae</taxon>
        <taxon>Manganibacter</taxon>
    </lineage>
</organism>
<dbReference type="Proteomes" id="UP000191905">
    <property type="component" value="Unassembled WGS sequence"/>
</dbReference>
<keyword evidence="1" id="KW-0472">Membrane</keyword>
<dbReference type="STRING" id="1873176.BFN67_04425"/>
<protein>
    <submittedName>
        <fullName evidence="3">Cytochrome C oxidase subunit IV</fullName>
    </submittedName>
</protein>
<evidence type="ECO:0000256" key="1">
    <source>
        <dbReference type="SAM" id="Phobius"/>
    </source>
</evidence>
<name>A0A1V8RP20_9HYPH</name>
<keyword evidence="4" id="KW-1185">Reference proteome</keyword>
<keyword evidence="1" id="KW-0812">Transmembrane</keyword>
<evidence type="ECO:0000313" key="4">
    <source>
        <dbReference type="Proteomes" id="UP000191905"/>
    </source>
</evidence>
<comment type="caution">
    <text evidence="3">The sequence shown here is derived from an EMBL/GenBank/DDBJ whole genome shotgun (WGS) entry which is preliminary data.</text>
</comment>
<evidence type="ECO:0000259" key="2">
    <source>
        <dbReference type="Pfam" id="PF07835"/>
    </source>
</evidence>
<dbReference type="Gene3D" id="1.20.5.160">
    <property type="entry name" value="Bacterial aa3 type cytochrome c oxidase subunit IV"/>
    <property type="match status" value="1"/>
</dbReference>
<dbReference type="RefSeq" id="WP_080920408.1">
    <property type="nucleotide sequence ID" value="NZ_MDET01000023.1"/>
</dbReference>
<gene>
    <name evidence="3" type="ORF">BFN67_04425</name>
</gene>
<dbReference type="AlphaFoldDB" id="A0A1V8RP20"/>
<sequence>MADHATTGPVELGADMDYAEHEKTYRGFTMLAKYGSLVCAATLIAMAFGFFVGGFFSATILFILIVAIGSYLTRDLPTHIH</sequence>
<proteinExistence type="predicted"/>
<dbReference type="EMBL" id="MDET01000023">
    <property type="protein sequence ID" value="OQM74873.1"/>
    <property type="molecule type" value="Genomic_DNA"/>
</dbReference>
<dbReference type="SUPFAM" id="SSF81469">
    <property type="entry name" value="Bacterial aa3 type cytochrome c oxidase subunit IV"/>
    <property type="match status" value="1"/>
</dbReference>
<evidence type="ECO:0000313" key="3">
    <source>
        <dbReference type="EMBL" id="OQM74873.1"/>
    </source>
</evidence>
<dbReference type="Pfam" id="PF07835">
    <property type="entry name" value="COX4_pro_2"/>
    <property type="match status" value="1"/>
</dbReference>
<feature type="transmembrane region" description="Helical" evidence="1">
    <location>
        <begin position="31"/>
        <end position="49"/>
    </location>
</feature>
<reference evidence="3 4" key="1">
    <citation type="journal article" date="2016" name="Int. J. Syst. Evol. Microbiol.">
        <title>Pseudaminobacter manganicus sp. nov., isolated from sludge of a manganese mine.</title>
        <authorList>
            <person name="Li J."/>
            <person name="Huang J."/>
            <person name="Liao S."/>
            <person name="Wang G."/>
        </authorList>
    </citation>
    <scope>NUCLEOTIDE SEQUENCE [LARGE SCALE GENOMIC DNA]</scope>
    <source>
        <strain evidence="3 4">JH-7</strain>
    </source>
</reference>